<dbReference type="RefSeq" id="WP_209737022.1">
    <property type="nucleotide sequence ID" value="NZ_CP072611.1"/>
</dbReference>
<dbReference type="PANTHER" id="PTHR34818">
    <property type="entry name" value="PROTEIN BLI-3"/>
    <property type="match status" value="1"/>
</dbReference>
<evidence type="ECO:0000313" key="2">
    <source>
        <dbReference type="EMBL" id="MFD2238349.1"/>
    </source>
</evidence>
<evidence type="ECO:0000259" key="1">
    <source>
        <dbReference type="Pfam" id="PF16242"/>
    </source>
</evidence>
<dbReference type="SUPFAM" id="SSF50475">
    <property type="entry name" value="FMN-binding split barrel"/>
    <property type="match status" value="1"/>
</dbReference>
<gene>
    <name evidence="2" type="ORF">ACFSKQ_12900</name>
</gene>
<feature type="domain" description="General stress protein FMN-binding split barrel" evidence="1">
    <location>
        <begin position="8"/>
        <end position="137"/>
    </location>
</feature>
<dbReference type="InterPro" id="IPR012349">
    <property type="entry name" value="Split_barrel_FMN-bd"/>
</dbReference>
<dbReference type="Pfam" id="PF16242">
    <property type="entry name" value="Pyrid_ox_like"/>
    <property type="match status" value="1"/>
</dbReference>
<name>A0ABW5CM02_9HYPH</name>
<protein>
    <submittedName>
        <fullName evidence="2">Pyridoxamine 5'-phosphate oxidase family protein</fullName>
    </submittedName>
</protein>
<organism evidence="2 3">
    <name type="scientific">Aureimonas populi</name>
    <dbReference type="NCBI Taxonomy" id="1701758"/>
    <lineage>
        <taxon>Bacteria</taxon>
        <taxon>Pseudomonadati</taxon>
        <taxon>Pseudomonadota</taxon>
        <taxon>Alphaproteobacteria</taxon>
        <taxon>Hyphomicrobiales</taxon>
        <taxon>Aurantimonadaceae</taxon>
        <taxon>Aureimonas</taxon>
    </lineage>
</organism>
<dbReference type="InterPro" id="IPR052917">
    <property type="entry name" value="Stress-Dev_Protein"/>
</dbReference>
<dbReference type="PANTHER" id="PTHR34818:SF1">
    <property type="entry name" value="PROTEIN BLI-3"/>
    <property type="match status" value="1"/>
</dbReference>
<dbReference type="Gene3D" id="2.30.110.10">
    <property type="entry name" value="Electron Transport, Fmn-binding Protein, Chain A"/>
    <property type="match status" value="1"/>
</dbReference>
<evidence type="ECO:0000313" key="3">
    <source>
        <dbReference type="Proteomes" id="UP001597371"/>
    </source>
</evidence>
<comment type="caution">
    <text evidence="2">The sequence shown here is derived from an EMBL/GenBank/DDBJ whole genome shotgun (WGS) entry which is preliminary data.</text>
</comment>
<reference evidence="3" key="1">
    <citation type="journal article" date="2019" name="Int. J. Syst. Evol. Microbiol.">
        <title>The Global Catalogue of Microorganisms (GCM) 10K type strain sequencing project: providing services to taxonomists for standard genome sequencing and annotation.</title>
        <authorList>
            <consortium name="The Broad Institute Genomics Platform"/>
            <consortium name="The Broad Institute Genome Sequencing Center for Infectious Disease"/>
            <person name="Wu L."/>
            <person name="Ma J."/>
        </authorList>
    </citation>
    <scope>NUCLEOTIDE SEQUENCE [LARGE SCALE GENOMIC DNA]</scope>
    <source>
        <strain evidence="3">ZS-35-S2</strain>
    </source>
</reference>
<sequence length="150" mass="16320">MSQMTLSDLSQAMRGIDFCMLSSKSAGGDIAARPMSNNGDVDFDGDSFFFAYEEARTISDIEHDPKVGLGFQGKAGLLGGPPLFIAIEGTAELIRDKSAFEAHWTPELNYWFKNGVDTPNIVLIKVRATRAHYWNGEDEGEIALDSAALA</sequence>
<proteinExistence type="predicted"/>
<dbReference type="Proteomes" id="UP001597371">
    <property type="component" value="Unassembled WGS sequence"/>
</dbReference>
<dbReference type="InterPro" id="IPR038725">
    <property type="entry name" value="YdaG_split_barrel_FMN-bd"/>
</dbReference>
<dbReference type="EMBL" id="JBHUIJ010000016">
    <property type="protein sequence ID" value="MFD2238349.1"/>
    <property type="molecule type" value="Genomic_DNA"/>
</dbReference>
<keyword evidence="3" id="KW-1185">Reference proteome</keyword>
<accession>A0ABW5CM02</accession>